<proteinExistence type="predicted"/>
<evidence type="ECO:0000313" key="8">
    <source>
        <dbReference type="Proteomes" id="UP000282574"/>
    </source>
</evidence>
<evidence type="ECO:0000259" key="6">
    <source>
        <dbReference type="PROSITE" id="PS50011"/>
    </source>
</evidence>
<comment type="caution">
    <text evidence="7">The sequence shown here is derived from an EMBL/GenBank/DDBJ whole genome shotgun (WGS) entry which is preliminary data.</text>
</comment>
<sequence length="518" mass="57854">MKGEQIIQPLSKLDPFGYGSSFWIGRSIGDRQRYCLKRCLGEGSMGYVFLAIDTKFNDKQVALKLLQPKLAESAELKQRFKDEIEVCVALESYNIVKVSDYGVTTEGLPFYVMEYLHGQSLGQLLHQQRQLPVERAVNIITQVCDGLSLAHKGVNLWQEKATVSEYIHVQVFHRDLKPDNIFLVPTARGELVKILDFGIAKICKNQEYNSLTKFNGFLGTHHYAAPEQLEGANIDERADIYSLGIILYEMLSGTNPFGLGLNTCNIDDNIWILAHTGKQVKTLRSQPGLSDISDHLEAIVLKCLEKSPSDRFDSVDDLNKALQAATTNKTDTVLPPTPIQHNNEDRTTIRPLVLLQPSGDRAIEPPVESVDLGVSDTVLSLQKDSLVEILTEIIGSIALDLVEEKAAQASSTKELVNKLLPYLSSLQQIEFEERARVLLQKYTAQTQNMTEQIQVIDTKFLQQCEECLTEIVGSIANSLIQEVMKSHPQISPIELVNVLAENIPNSGQAEEFVQQFTD</sequence>
<keyword evidence="1" id="KW-0808">Transferase</keyword>
<dbReference type="RefSeq" id="WP_127023545.1">
    <property type="nucleotide sequence ID" value="NZ_JAVKZF010000004.1"/>
</dbReference>
<evidence type="ECO:0000256" key="4">
    <source>
        <dbReference type="ARBA" id="ARBA00022840"/>
    </source>
</evidence>
<name>A0AB37UIM9_9CYAN</name>
<dbReference type="CDD" id="cd14014">
    <property type="entry name" value="STKc_PknB_like"/>
    <property type="match status" value="1"/>
</dbReference>
<dbReference type="SUPFAM" id="SSF56112">
    <property type="entry name" value="Protein kinase-like (PK-like)"/>
    <property type="match status" value="1"/>
</dbReference>
<evidence type="ECO:0000256" key="5">
    <source>
        <dbReference type="PROSITE-ProRule" id="PRU10141"/>
    </source>
</evidence>
<dbReference type="Gene3D" id="3.30.200.20">
    <property type="entry name" value="Phosphorylase Kinase, domain 1"/>
    <property type="match status" value="1"/>
</dbReference>
<evidence type="ECO:0000256" key="3">
    <source>
        <dbReference type="ARBA" id="ARBA00022777"/>
    </source>
</evidence>
<keyword evidence="7" id="KW-0723">Serine/threonine-protein kinase</keyword>
<dbReference type="Gene3D" id="1.10.510.10">
    <property type="entry name" value="Transferase(Phosphotransferase) domain 1"/>
    <property type="match status" value="1"/>
</dbReference>
<keyword evidence="4 5" id="KW-0067">ATP-binding</keyword>
<reference evidence="7 8" key="1">
    <citation type="journal article" date="2019" name="Genome Biol. Evol.">
        <title>Day and night: Metabolic profiles and evolutionary relationships of six axenic non-marine cyanobacteria.</title>
        <authorList>
            <person name="Will S.E."/>
            <person name="Henke P."/>
            <person name="Boedeker C."/>
            <person name="Huang S."/>
            <person name="Brinkmann H."/>
            <person name="Rohde M."/>
            <person name="Jarek M."/>
            <person name="Friedl T."/>
            <person name="Seufert S."/>
            <person name="Schumacher M."/>
            <person name="Overmann J."/>
            <person name="Neumann-Schaal M."/>
            <person name="Petersen J."/>
        </authorList>
    </citation>
    <scope>NUCLEOTIDE SEQUENCE [LARGE SCALE GENOMIC DNA]</scope>
    <source>
        <strain evidence="7 8">SAG 39.79</strain>
    </source>
</reference>
<keyword evidence="8" id="KW-1185">Reference proteome</keyword>
<dbReference type="PROSITE" id="PS00108">
    <property type="entry name" value="PROTEIN_KINASE_ST"/>
    <property type="match status" value="1"/>
</dbReference>
<dbReference type="Pfam" id="PF26309">
    <property type="entry name" value="DUF8082"/>
    <property type="match status" value="1"/>
</dbReference>
<dbReference type="AlphaFoldDB" id="A0AB37UIM9"/>
<dbReference type="PROSITE" id="PS00107">
    <property type="entry name" value="PROTEIN_KINASE_ATP"/>
    <property type="match status" value="1"/>
</dbReference>
<dbReference type="GO" id="GO:0004674">
    <property type="term" value="F:protein serine/threonine kinase activity"/>
    <property type="evidence" value="ECO:0007669"/>
    <property type="project" value="UniProtKB-KW"/>
</dbReference>
<dbReference type="PANTHER" id="PTHR43289">
    <property type="entry name" value="MITOGEN-ACTIVATED PROTEIN KINASE KINASE KINASE 20-RELATED"/>
    <property type="match status" value="1"/>
</dbReference>
<organism evidence="7 8">
    <name type="scientific">Chroococcidiopsis cubana SAG 39.79</name>
    <dbReference type="NCBI Taxonomy" id="388085"/>
    <lineage>
        <taxon>Bacteria</taxon>
        <taxon>Bacillati</taxon>
        <taxon>Cyanobacteriota</taxon>
        <taxon>Cyanophyceae</taxon>
        <taxon>Chroococcidiopsidales</taxon>
        <taxon>Chroococcidiopsidaceae</taxon>
        <taxon>Chroococcidiopsis</taxon>
    </lineage>
</organism>
<keyword evidence="3 7" id="KW-0418">Kinase</keyword>
<feature type="domain" description="Protein kinase" evidence="6">
    <location>
        <begin position="34"/>
        <end position="326"/>
    </location>
</feature>
<accession>A0AB37UIM9</accession>
<dbReference type="Pfam" id="PF00069">
    <property type="entry name" value="Pkinase"/>
    <property type="match status" value="1"/>
</dbReference>
<dbReference type="SMART" id="SM00220">
    <property type="entry name" value="S_TKc"/>
    <property type="match status" value="1"/>
</dbReference>
<feature type="binding site" evidence="5">
    <location>
        <position position="64"/>
    </location>
    <ligand>
        <name>ATP</name>
        <dbReference type="ChEBI" id="CHEBI:30616"/>
    </ligand>
</feature>
<dbReference type="PANTHER" id="PTHR43289:SF34">
    <property type="entry name" value="SERINE_THREONINE-PROTEIN KINASE YBDM-RELATED"/>
    <property type="match status" value="1"/>
</dbReference>
<evidence type="ECO:0000313" key="7">
    <source>
        <dbReference type="EMBL" id="RUT11236.1"/>
    </source>
</evidence>
<dbReference type="PROSITE" id="PS50011">
    <property type="entry name" value="PROTEIN_KINASE_DOM"/>
    <property type="match status" value="1"/>
</dbReference>
<protein>
    <submittedName>
        <fullName evidence="7">Serine/threonine protein kinase</fullName>
    </submittedName>
</protein>
<evidence type="ECO:0000256" key="1">
    <source>
        <dbReference type="ARBA" id="ARBA00022679"/>
    </source>
</evidence>
<dbReference type="InterPro" id="IPR000719">
    <property type="entry name" value="Prot_kinase_dom"/>
</dbReference>
<dbReference type="InterPro" id="IPR011009">
    <property type="entry name" value="Kinase-like_dom_sf"/>
</dbReference>
<dbReference type="InterPro" id="IPR017441">
    <property type="entry name" value="Protein_kinase_ATP_BS"/>
</dbReference>
<dbReference type="EMBL" id="RSCK01000029">
    <property type="protein sequence ID" value="RUT11236.1"/>
    <property type="molecule type" value="Genomic_DNA"/>
</dbReference>
<dbReference type="Proteomes" id="UP000282574">
    <property type="component" value="Unassembled WGS sequence"/>
</dbReference>
<dbReference type="InterPro" id="IPR008271">
    <property type="entry name" value="Ser/Thr_kinase_AS"/>
</dbReference>
<evidence type="ECO:0000256" key="2">
    <source>
        <dbReference type="ARBA" id="ARBA00022741"/>
    </source>
</evidence>
<gene>
    <name evidence="7" type="ORF">DSM107010_35050</name>
</gene>
<dbReference type="GO" id="GO:0005524">
    <property type="term" value="F:ATP binding"/>
    <property type="evidence" value="ECO:0007669"/>
    <property type="project" value="UniProtKB-UniRule"/>
</dbReference>
<dbReference type="InterPro" id="IPR058395">
    <property type="entry name" value="DUF8082"/>
</dbReference>
<keyword evidence="2 5" id="KW-0547">Nucleotide-binding</keyword>